<reference evidence="3 4" key="1">
    <citation type="submission" date="2019-07" db="EMBL/GenBank/DDBJ databases">
        <authorList>
            <person name="Park Y.J."/>
            <person name="Jeong S.E."/>
            <person name="Jung H.S."/>
        </authorList>
    </citation>
    <scope>NUCLEOTIDE SEQUENCE [LARGE SCALE GENOMIC DNA]</scope>
    <source>
        <strain evidence="4">P16(2019)</strain>
    </source>
</reference>
<keyword evidence="1" id="KW-1133">Transmembrane helix</keyword>
<keyword evidence="4" id="KW-1185">Reference proteome</keyword>
<dbReference type="EMBL" id="VLXZ01000005">
    <property type="protein sequence ID" value="TSB46545.1"/>
    <property type="molecule type" value="Genomic_DNA"/>
</dbReference>
<keyword evidence="1" id="KW-0812">Transmembrane</keyword>
<accession>A0A553ZYR1</accession>
<dbReference type="RefSeq" id="WP_143848442.1">
    <property type="nucleotide sequence ID" value="NZ_VLXZ01000005.1"/>
</dbReference>
<keyword evidence="1" id="KW-0472">Membrane</keyword>
<gene>
    <name evidence="3" type="ORF">FN960_09275</name>
</gene>
<dbReference type="Pfam" id="PF12164">
    <property type="entry name" value="SporV_AA"/>
    <property type="match status" value="1"/>
</dbReference>
<feature type="transmembrane region" description="Helical" evidence="1">
    <location>
        <begin position="144"/>
        <end position="166"/>
    </location>
</feature>
<organism evidence="3 4">
    <name type="scientific">Alkalicoccobacillus porphyridii</name>
    <dbReference type="NCBI Taxonomy" id="2597270"/>
    <lineage>
        <taxon>Bacteria</taxon>
        <taxon>Bacillati</taxon>
        <taxon>Bacillota</taxon>
        <taxon>Bacilli</taxon>
        <taxon>Bacillales</taxon>
        <taxon>Bacillaceae</taxon>
        <taxon>Alkalicoccobacillus</taxon>
    </lineage>
</organism>
<name>A0A553ZYR1_9BACI</name>
<dbReference type="OrthoDB" id="9782754at2"/>
<evidence type="ECO:0000259" key="2">
    <source>
        <dbReference type="Pfam" id="PF12164"/>
    </source>
</evidence>
<dbReference type="InterPro" id="IPR021997">
    <property type="entry name" value="SporV_AA"/>
</dbReference>
<evidence type="ECO:0000313" key="3">
    <source>
        <dbReference type="EMBL" id="TSB46545.1"/>
    </source>
</evidence>
<feature type="domain" description="Stage V sporulation protein AA" evidence="2">
    <location>
        <begin position="3"/>
        <end position="91"/>
    </location>
</feature>
<evidence type="ECO:0000313" key="4">
    <source>
        <dbReference type="Proteomes" id="UP000318521"/>
    </source>
</evidence>
<evidence type="ECO:0000256" key="1">
    <source>
        <dbReference type="SAM" id="Phobius"/>
    </source>
</evidence>
<feature type="transmembrane region" description="Helical" evidence="1">
    <location>
        <begin position="98"/>
        <end position="118"/>
    </location>
</feature>
<proteinExistence type="predicted"/>
<sequence length="200" mass="23431">MENQTLFVRMKPRVEAERNQQLTLMNLVRLSGDTEVLKRIQQLPVYHIKKEDGSKLSIDVLAVISAIRFHYPRIDIQIVGPANTVVYIKQPQKRLKPIYIITVWLLLFVGSALAVMNFHEDVSMRAVHIRLYYLLTGTDTLYPLWLQIPYSIGLGIGMVLFFNHFFKKRFNDEPSPLDVEMFNYQQNLDLYVVQKDNHDH</sequence>
<protein>
    <submittedName>
        <fullName evidence="3">Stage V sporulation protein AA</fullName>
    </submittedName>
</protein>
<comment type="caution">
    <text evidence="3">The sequence shown here is derived from an EMBL/GenBank/DDBJ whole genome shotgun (WGS) entry which is preliminary data.</text>
</comment>
<dbReference type="InterPro" id="IPR038548">
    <property type="entry name" value="SporV_AA_N_sf"/>
</dbReference>
<dbReference type="Gene3D" id="2.60.480.10">
    <property type="entry name" value="eubacterium ventriosum atcc domain"/>
    <property type="match status" value="1"/>
</dbReference>
<dbReference type="Proteomes" id="UP000318521">
    <property type="component" value="Unassembled WGS sequence"/>
</dbReference>
<dbReference type="AlphaFoldDB" id="A0A553ZYR1"/>